<reference evidence="3" key="1">
    <citation type="submission" date="2017-11" db="EMBL/GenBank/DDBJ databases">
        <title>Phenotypic and genomic properties of facultatively anaerobic sulfur-reducing natronoarchaea from hypersaline soda lakes.</title>
        <authorList>
            <person name="Sorokin D.Y."/>
            <person name="Kublanov I.V."/>
            <person name="Roman P."/>
            <person name="Sinninghe Damste J.S."/>
            <person name="Golyshin P.N."/>
            <person name="Rojo D."/>
            <person name="Ciordia S."/>
            <person name="Mena M.D.C."/>
            <person name="Ferrer M."/>
            <person name="Messina E."/>
            <person name="Smedile F."/>
            <person name="La Spada G."/>
            <person name="La Cono V."/>
            <person name="Yakimov M.M."/>
        </authorList>
    </citation>
    <scope>NUCLEOTIDE SEQUENCE [LARGE SCALE GENOMIC DNA]</scope>
    <source>
        <strain evidence="3">AArc-Sl</strain>
    </source>
</reference>
<dbReference type="Proteomes" id="UP000263012">
    <property type="component" value="Chromosome"/>
</dbReference>
<feature type="region of interest" description="Disordered" evidence="1">
    <location>
        <begin position="1"/>
        <end position="22"/>
    </location>
</feature>
<evidence type="ECO:0000313" key="3">
    <source>
        <dbReference type="Proteomes" id="UP000263012"/>
    </source>
</evidence>
<proteinExistence type="predicted"/>
<dbReference type="GeneID" id="37877959"/>
<keyword evidence="3" id="KW-1185">Reference proteome</keyword>
<dbReference type="KEGG" id="hdf:AArcSl_1610"/>
<evidence type="ECO:0000256" key="1">
    <source>
        <dbReference type="SAM" id="MobiDB-lite"/>
    </source>
</evidence>
<protein>
    <submittedName>
        <fullName evidence="2">Uncharacterized protein</fullName>
    </submittedName>
</protein>
<dbReference type="RefSeq" id="WP_119817497.1">
    <property type="nucleotide sequence ID" value="NZ_CP025066.1"/>
</dbReference>
<evidence type="ECO:0000313" key="2">
    <source>
        <dbReference type="EMBL" id="AUX09239.1"/>
    </source>
</evidence>
<dbReference type="AlphaFoldDB" id="A0A343TJG7"/>
<accession>A0A343TJG7</accession>
<name>A0A343TJG7_9EURY</name>
<dbReference type="EMBL" id="CP025066">
    <property type="protein sequence ID" value="AUX09239.1"/>
    <property type="molecule type" value="Genomic_DNA"/>
</dbReference>
<gene>
    <name evidence="2" type="ORF">AArcSl_1610</name>
</gene>
<sequence>MSLPEEVPGHEGTPEAVPTKTPDATLRLTADGIELPAYLHGYVGQVTVRTPNVTGEFQTSEHGLPERDFYDAPWAAVPEAGAYHGDLREGLLAISTERHPETVFEIIDERTEGDG</sequence>
<organism evidence="2 3">
    <name type="scientific">Halalkaliarchaeum desulfuricum</name>
    <dbReference type="NCBI Taxonomy" id="2055893"/>
    <lineage>
        <taxon>Archaea</taxon>
        <taxon>Methanobacteriati</taxon>
        <taxon>Methanobacteriota</taxon>
        <taxon>Stenosarchaea group</taxon>
        <taxon>Halobacteria</taxon>
        <taxon>Halobacteriales</taxon>
        <taxon>Haloferacaceae</taxon>
        <taxon>Halalkaliarchaeum</taxon>
    </lineage>
</organism>